<keyword evidence="3" id="KW-1185">Reference proteome</keyword>
<feature type="transmembrane region" description="Helical" evidence="1">
    <location>
        <begin position="47"/>
        <end position="67"/>
    </location>
</feature>
<gene>
    <name evidence="2" type="ORF">EPA93_25550</name>
</gene>
<feature type="transmembrane region" description="Helical" evidence="1">
    <location>
        <begin position="21"/>
        <end position="41"/>
    </location>
</feature>
<organism evidence="2 3">
    <name type="scientific">Ktedonosporobacter rubrisoli</name>
    <dbReference type="NCBI Taxonomy" id="2509675"/>
    <lineage>
        <taxon>Bacteria</taxon>
        <taxon>Bacillati</taxon>
        <taxon>Chloroflexota</taxon>
        <taxon>Ktedonobacteria</taxon>
        <taxon>Ktedonobacterales</taxon>
        <taxon>Ktedonosporobacteraceae</taxon>
        <taxon>Ktedonosporobacter</taxon>
    </lineage>
</organism>
<accession>A0A4P6JV09</accession>
<protein>
    <submittedName>
        <fullName evidence="2">Uncharacterized protein</fullName>
    </submittedName>
</protein>
<proteinExistence type="predicted"/>
<evidence type="ECO:0000313" key="3">
    <source>
        <dbReference type="Proteomes" id="UP000290365"/>
    </source>
</evidence>
<name>A0A4P6JV09_KTERU</name>
<reference evidence="2 3" key="1">
    <citation type="submission" date="2019-01" db="EMBL/GenBank/DDBJ databases">
        <title>Ktedonosporobacter rubrisoli SCAWS-G2.</title>
        <authorList>
            <person name="Huang Y."/>
            <person name="Yan B."/>
        </authorList>
    </citation>
    <scope>NUCLEOTIDE SEQUENCE [LARGE SCALE GENOMIC DNA]</scope>
    <source>
        <strain evidence="2 3">SCAWS-G2</strain>
    </source>
</reference>
<keyword evidence="1" id="KW-1133">Transmembrane helix</keyword>
<dbReference type="AlphaFoldDB" id="A0A4P6JV09"/>
<sequence length="79" mass="8294">MPGAEQQSVEEQTSRTGIAGIIIPLIIGIALILISFFWLIIGILHTAALVIGIILIIAGLLAIPFALAKGTMRYAILGV</sequence>
<evidence type="ECO:0000313" key="2">
    <source>
        <dbReference type="EMBL" id="QBD79160.1"/>
    </source>
</evidence>
<dbReference type="KEGG" id="kbs:EPA93_25550"/>
<keyword evidence="1" id="KW-0812">Transmembrane</keyword>
<keyword evidence="1" id="KW-0472">Membrane</keyword>
<dbReference type="RefSeq" id="WP_129890213.1">
    <property type="nucleotide sequence ID" value="NZ_CP035758.1"/>
</dbReference>
<dbReference type="Proteomes" id="UP000290365">
    <property type="component" value="Chromosome"/>
</dbReference>
<evidence type="ECO:0000256" key="1">
    <source>
        <dbReference type="SAM" id="Phobius"/>
    </source>
</evidence>
<dbReference type="EMBL" id="CP035758">
    <property type="protein sequence ID" value="QBD79160.1"/>
    <property type="molecule type" value="Genomic_DNA"/>
</dbReference>